<dbReference type="Pfam" id="PF02527">
    <property type="entry name" value="GidB"/>
    <property type="match status" value="1"/>
</dbReference>
<dbReference type="SUPFAM" id="SSF53335">
    <property type="entry name" value="S-adenosyl-L-methionine-dependent methyltransferases"/>
    <property type="match status" value="1"/>
</dbReference>
<comment type="function">
    <text evidence="6">Specifically methylates the N7 position of a guanine in 16S rRNA.</text>
</comment>
<dbReference type="NCBIfam" id="TIGR00138">
    <property type="entry name" value="rsmG_gidB"/>
    <property type="match status" value="1"/>
</dbReference>
<proteinExistence type="inferred from homology"/>
<dbReference type="PANTHER" id="PTHR31760:SF0">
    <property type="entry name" value="S-ADENOSYL-L-METHIONINE-DEPENDENT METHYLTRANSFERASES SUPERFAMILY PROTEIN"/>
    <property type="match status" value="1"/>
</dbReference>
<dbReference type="Gene3D" id="3.40.50.150">
    <property type="entry name" value="Vaccinia Virus protein VP39"/>
    <property type="match status" value="1"/>
</dbReference>
<dbReference type="PANTHER" id="PTHR31760">
    <property type="entry name" value="S-ADENOSYL-L-METHIONINE-DEPENDENT METHYLTRANSFERASES SUPERFAMILY PROTEIN"/>
    <property type="match status" value="1"/>
</dbReference>
<dbReference type="EMBL" id="JACHEB010000002">
    <property type="protein sequence ID" value="MBB5327228.1"/>
    <property type="molecule type" value="Genomic_DNA"/>
</dbReference>
<dbReference type="HAMAP" id="MF_00074">
    <property type="entry name" value="16SrRNA_methyltr_G"/>
    <property type="match status" value="1"/>
</dbReference>
<evidence type="ECO:0000313" key="7">
    <source>
        <dbReference type="EMBL" id="MBB5327228.1"/>
    </source>
</evidence>
<evidence type="ECO:0000256" key="3">
    <source>
        <dbReference type="ARBA" id="ARBA00022603"/>
    </source>
</evidence>
<dbReference type="RefSeq" id="WP_183973787.1">
    <property type="nucleotide sequence ID" value="NZ_JACHEB010000002.1"/>
</dbReference>
<sequence length="200" mass="21647">MPTLSEARIATILAPFLPSPPPDILPKLSAYLELLLKWNARTNLTAIRDPEEIVRRHFGESLFAGLHLASEANTLLDFGSGAGFPGLPIAILRPEIAVTLAESQNKKSTFIQEAVRTLGLKAEIWAARVETMPQTIQFHTVTLRAVDNMVAALSAAAPRASNDLLLLTGLPPIPPTGFTFQKPIPIPTTQSSILLRGTRD</sequence>
<keyword evidence="5 6" id="KW-0949">S-adenosyl-L-methionine</keyword>
<evidence type="ECO:0000256" key="4">
    <source>
        <dbReference type="ARBA" id="ARBA00022679"/>
    </source>
</evidence>
<keyword evidence="4 6" id="KW-0808">Transferase</keyword>
<dbReference type="GO" id="GO:0005829">
    <property type="term" value="C:cytosol"/>
    <property type="evidence" value="ECO:0007669"/>
    <property type="project" value="TreeGrafter"/>
</dbReference>
<dbReference type="InterPro" id="IPR029063">
    <property type="entry name" value="SAM-dependent_MTases_sf"/>
</dbReference>
<dbReference type="Proteomes" id="UP000535182">
    <property type="component" value="Unassembled WGS sequence"/>
</dbReference>
<evidence type="ECO:0000256" key="1">
    <source>
        <dbReference type="ARBA" id="ARBA00022490"/>
    </source>
</evidence>
<keyword evidence="8" id="KW-1185">Reference proteome</keyword>
<evidence type="ECO:0000313" key="8">
    <source>
        <dbReference type="Proteomes" id="UP000535182"/>
    </source>
</evidence>
<dbReference type="AlphaFoldDB" id="A0A9X0QBG8"/>
<name>A0A9X0QBG8_9BACT</name>
<keyword evidence="2 6" id="KW-0698">rRNA processing</keyword>
<comment type="caution">
    <text evidence="6">Lacks conserved residue(s) required for the propagation of feature annotation.</text>
</comment>
<gene>
    <name evidence="6" type="primary">rsmG</name>
    <name evidence="7" type="ORF">HDF14_000833</name>
</gene>
<organism evidence="7 8">
    <name type="scientific">Tunturiibacter gelidiferens</name>
    <dbReference type="NCBI Taxonomy" id="3069689"/>
    <lineage>
        <taxon>Bacteria</taxon>
        <taxon>Pseudomonadati</taxon>
        <taxon>Acidobacteriota</taxon>
        <taxon>Terriglobia</taxon>
        <taxon>Terriglobales</taxon>
        <taxon>Acidobacteriaceae</taxon>
        <taxon>Tunturiibacter</taxon>
    </lineage>
</organism>
<keyword evidence="1 6" id="KW-0963">Cytoplasm</keyword>
<comment type="similarity">
    <text evidence="6">Belongs to the methyltransferase superfamily. RNA methyltransferase RsmG family.</text>
</comment>
<feature type="binding site" evidence="6">
    <location>
        <position position="79"/>
    </location>
    <ligand>
        <name>S-adenosyl-L-methionine</name>
        <dbReference type="ChEBI" id="CHEBI:59789"/>
    </ligand>
</feature>
<feature type="binding site" evidence="6">
    <location>
        <begin position="129"/>
        <end position="130"/>
    </location>
    <ligand>
        <name>S-adenosyl-L-methionine</name>
        <dbReference type="ChEBI" id="CHEBI:59789"/>
    </ligand>
</feature>
<reference evidence="7 8" key="1">
    <citation type="submission" date="2020-08" db="EMBL/GenBank/DDBJ databases">
        <title>Genomic Encyclopedia of Type Strains, Phase IV (KMG-V): Genome sequencing to study the core and pangenomes of soil and plant-associated prokaryotes.</title>
        <authorList>
            <person name="Whitman W."/>
        </authorList>
    </citation>
    <scope>NUCLEOTIDE SEQUENCE [LARGE SCALE GENOMIC DNA]</scope>
    <source>
        <strain evidence="7 8">X5P2</strain>
    </source>
</reference>
<dbReference type="InterPro" id="IPR003682">
    <property type="entry name" value="rRNA_ssu_MeTfrase_G"/>
</dbReference>
<protein>
    <recommendedName>
        <fullName evidence="6">Ribosomal RNA small subunit methyltransferase G</fullName>
        <ecNumber evidence="6">2.1.1.-</ecNumber>
    </recommendedName>
    <alternativeName>
        <fullName evidence="6">16S rRNA 7-methylguanosine methyltransferase</fullName>
        <shortName evidence="6">16S rRNA m7G methyltransferase</shortName>
    </alternativeName>
</protein>
<keyword evidence="3 6" id="KW-0489">Methyltransferase</keyword>
<feature type="binding site" evidence="6">
    <location>
        <position position="84"/>
    </location>
    <ligand>
        <name>S-adenosyl-L-methionine</name>
        <dbReference type="ChEBI" id="CHEBI:59789"/>
    </ligand>
</feature>
<accession>A0A9X0QBG8</accession>
<evidence type="ECO:0000256" key="5">
    <source>
        <dbReference type="ARBA" id="ARBA00022691"/>
    </source>
</evidence>
<dbReference type="EC" id="2.1.1.-" evidence="6"/>
<dbReference type="GO" id="GO:0070043">
    <property type="term" value="F:rRNA (guanine-N7-)-methyltransferase activity"/>
    <property type="evidence" value="ECO:0007669"/>
    <property type="project" value="UniProtKB-UniRule"/>
</dbReference>
<comment type="caution">
    <text evidence="7">The sequence shown here is derived from an EMBL/GenBank/DDBJ whole genome shotgun (WGS) entry which is preliminary data.</text>
</comment>
<feature type="binding site" evidence="6">
    <location>
        <position position="144"/>
    </location>
    <ligand>
        <name>S-adenosyl-L-methionine</name>
        <dbReference type="ChEBI" id="CHEBI:59789"/>
    </ligand>
</feature>
<evidence type="ECO:0000256" key="2">
    <source>
        <dbReference type="ARBA" id="ARBA00022552"/>
    </source>
</evidence>
<comment type="subcellular location">
    <subcellularLocation>
        <location evidence="6">Cytoplasm</location>
    </subcellularLocation>
</comment>
<evidence type="ECO:0000256" key="6">
    <source>
        <dbReference type="HAMAP-Rule" id="MF_00074"/>
    </source>
</evidence>